<evidence type="ECO:0000259" key="1">
    <source>
        <dbReference type="Pfam" id="PF00005"/>
    </source>
</evidence>
<gene>
    <name evidence="2" type="ORF">DYB32_008056</name>
</gene>
<feature type="domain" description="ABC transporter" evidence="1">
    <location>
        <begin position="46"/>
        <end position="180"/>
    </location>
</feature>
<dbReference type="EMBL" id="QUSY01000750">
    <property type="protein sequence ID" value="RHY27549.1"/>
    <property type="molecule type" value="Genomic_DNA"/>
</dbReference>
<dbReference type="AlphaFoldDB" id="A0A3R6V878"/>
<dbReference type="GO" id="GO:0042626">
    <property type="term" value="F:ATPase-coupled transmembrane transporter activity"/>
    <property type="evidence" value="ECO:0007669"/>
    <property type="project" value="TreeGrafter"/>
</dbReference>
<dbReference type="GO" id="GO:0016020">
    <property type="term" value="C:membrane"/>
    <property type="evidence" value="ECO:0007669"/>
    <property type="project" value="TreeGrafter"/>
</dbReference>
<protein>
    <recommendedName>
        <fullName evidence="1">ABC transporter domain-containing protein</fullName>
    </recommendedName>
</protein>
<dbReference type="InterPro" id="IPR027417">
    <property type="entry name" value="P-loop_NTPase"/>
</dbReference>
<comment type="caution">
    <text evidence="2">The sequence shown here is derived from an EMBL/GenBank/DDBJ whole genome shotgun (WGS) entry which is preliminary data.</text>
</comment>
<dbReference type="PANTHER" id="PTHR24221">
    <property type="entry name" value="ATP-BINDING CASSETTE SUB-FAMILY B"/>
    <property type="match status" value="1"/>
</dbReference>
<dbReference type="PANTHER" id="PTHR24221:SF620">
    <property type="entry name" value="ABC TRANSMEMBRANE TYPE-1 DOMAIN-CONTAINING PROTEIN"/>
    <property type="match status" value="1"/>
</dbReference>
<keyword evidence="3" id="KW-1185">Reference proteome</keyword>
<dbReference type="Gene3D" id="3.40.50.300">
    <property type="entry name" value="P-loop containing nucleotide triphosphate hydrolases"/>
    <property type="match status" value="1"/>
</dbReference>
<evidence type="ECO:0000313" key="2">
    <source>
        <dbReference type="EMBL" id="RHY27549.1"/>
    </source>
</evidence>
<proteinExistence type="predicted"/>
<dbReference type="Proteomes" id="UP000285060">
    <property type="component" value="Unassembled WGS sequence"/>
</dbReference>
<dbReference type="SUPFAM" id="SSF52540">
    <property type="entry name" value="P-loop containing nucleoside triphosphate hydrolases"/>
    <property type="match status" value="1"/>
</dbReference>
<accession>A0A3R6V878</accession>
<dbReference type="InterPro" id="IPR003439">
    <property type="entry name" value="ABC_transporter-like_ATP-bd"/>
</dbReference>
<dbReference type="GO" id="GO:0016887">
    <property type="term" value="F:ATP hydrolysis activity"/>
    <property type="evidence" value="ECO:0007669"/>
    <property type="project" value="InterPro"/>
</dbReference>
<name>A0A3R6V878_9STRA</name>
<dbReference type="Pfam" id="PF00005">
    <property type="entry name" value="ABC_tran"/>
    <property type="match status" value="1"/>
</dbReference>
<dbReference type="InterPro" id="IPR039421">
    <property type="entry name" value="Type_1_exporter"/>
</dbReference>
<sequence>MDNTPSTPLPNLHLMQKNIALHHVNFHYSTDRQILFDVDVVFKMVFMTGEYSCIVGPSGCGKSTLLGCLMQLHPVSSGRVMIDGVDLKQFSSRSVRDQLAVVFQQGGVLNGTIMDNIRYGQPTATDDDCKRAAKSAECHNFIEQLKDGYDTVVGQHALVNLSGGQLQRICLARALVREPR</sequence>
<evidence type="ECO:0000313" key="3">
    <source>
        <dbReference type="Proteomes" id="UP000285060"/>
    </source>
</evidence>
<dbReference type="GO" id="GO:0005524">
    <property type="term" value="F:ATP binding"/>
    <property type="evidence" value="ECO:0007669"/>
    <property type="project" value="InterPro"/>
</dbReference>
<reference evidence="2 3" key="1">
    <citation type="submission" date="2018-08" db="EMBL/GenBank/DDBJ databases">
        <title>Aphanomyces genome sequencing and annotation.</title>
        <authorList>
            <person name="Minardi D."/>
            <person name="Oidtmann B."/>
            <person name="Van Der Giezen M."/>
            <person name="Studholme D.J."/>
        </authorList>
    </citation>
    <scope>NUCLEOTIDE SEQUENCE [LARGE SCALE GENOMIC DNA]</scope>
    <source>
        <strain evidence="2 3">NJM0002</strain>
    </source>
</reference>
<organism evidence="2 3">
    <name type="scientific">Aphanomyces invadans</name>
    <dbReference type="NCBI Taxonomy" id="157072"/>
    <lineage>
        <taxon>Eukaryota</taxon>
        <taxon>Sar</taxon>
        <taxon>Stramenopiles</taxon>
        <taxon>Oomycota</taxon>
        <taxon>Saprolegniomycetes</taxon>
        <taxon>Saprolegniales</taxon>
        <taxon>Verrucalvaceae</taxon>
        <taxon>Aphanomyces</taxon>
    </lineage>
</organism>